<dbReference type="Proteomes" id="UP000033070">
    <property type="component" value="Chromosome"/>
</dbReference>
<accession>A0A2Z6GE20</accession>
<organism evidence="1 2">
    <name type="scientific">Ferriphaselus amnicola</name>
    <dbReference type="NCBI Taxonomy" id="1188319"/>
    <lineage>
        <taxon>Bacteria</taxon>
        <taxon>Pseudomonadati</taxon>
        <taxon>Pseudomonadota</taxon>
        <taxon>Betaproteobacteria</taxon>
        <taxon>Nitrosomonadales</taxon>
        <taxon>Gallionellaceae</taxon>
        <taxon>Ferriphaselus</taxon>
    </lineage>
</organism>
<dbReference type="STRING" id="1188319.OYT1_01575"/>
<sequence length="72" mass="8068">MCGTANTMGDDQHRVAIRLAACAAELDELRDFIPSRRRLAVEVVEKLHQRAQAFAGARIAEIYSDDEEDTHL</sequence>
<reference evidence="1 2" key="1">
    <citation type="submission" date="2018-06" db="EMBL/GenBank/DDBJ databases">
        <title>OYT1 Genome Sequencing.</title>
        <authorList>
            <person name="Kato S."/>
            <person name="Itoh T."/>
            <person name="Ohkuma M."/>
        </authorList>
    </citation>
    <scope>NUCLEOTIDE SEQUENCE [LARGE SCALE GENOMIC DNA]</scope>
    <source>
        <strain evidence="1 2">OYT1</strain>
    </source>
</reference>
<dbReference type="AlphaFoldDB" id="A0A2Z6GE20"/>
<gene>
    <name evidence="1" type="ORF">OYT1_ch2282</name>
</gene>
<evidence type="ECO:0000313" key="1">
    <source>
        <dbReference type="EMBL" id="BBE51798.1"/>
    </source>
</evidence>
<proteinExistence type="predicted"/>
<keyword evidence="2" id="KW-1185">Reference proteome</keyword>
<evidence type="ECO:0000313" key="2">
    <source>
        <dbReference type="Proteomes" id="UP000033070"/>
    </source>
</evidence>
<dbReference type="KEGG" id="fam:OYT1_ch2282"/>
<protein>
    <submittedName>
        <fullName evidence="1">Uncharacterized protein</fullName>
    </submittedName>
</protein>
<dbReference type="RefSeq" id="WP_062626744.1">
    <property type="nucleotide sequence ID" value="NZ_AP018738.1"/>
</dbReference>
<dbReference type="EMBL" id="AP018738">
    <property type="protein sequence ID" value="BBE51798.1"/>
    <property type="molecule type" value="Genomic_DNA"/>
</dbReference>
<name>A0A2Z6GE20_9PROT</name>